<feature type="chain" id="PRO_5038401981" description="Lipoprotein" evidence="1">
    <location>
        <begin position="21"/>
        <end position="117"/>
    </location>
</feature>
<protein>
    <recommendedName>
        <fullName evidence="4">Lipoprotein</fullName>
    </recommendedName>
</protein>
<dbReference type="RefSeq" id="WP_075735469.1">
    <property type="nucleotide sequence ID" value="NZ_CP009249.1"/>
</dbReference>
<proteinExistence type="predicted"/>
<evidence type="ECO:0000313" key="3">
    <source>
        <dbReference type="Proteomes" id="UP000185491"/>
    </source>
</evidence>
<keyword evidence="1" id="KW-0732">Signal</keyword>
<organism evidence="2 3">
    <name type="scientific">Corynebacterium phocae</name>
    <dbReference type="NCBI Taxonomy" id="161895"/>
    <lineage>
        <taxon>Bacteria</taxon>
        <taxon>Bacillati</taxon>
        <taxon>Actinomycetota</taxon>
        <taxon>Actinomycetes</taxon>
        <taxon>Mycobacteriales</taxon>
        <taxon>Corynebacteriaceae</taxon>
        <taxon>Corynebacterium</taxon>
    </lineage>
</organism>
<sequence>MKRLFPLLALPLVACTGPQAVSSSQMVATLDEHARTEVSTTVDEFLGEGWEEVRIDCTDGANGFEAKGEQGKIQEMPMAAWQMDVCTHELPQGWLDANTRLLFKKNGGWELVEVIER</sequence>
<accession>A0A1L7D5H2</accession>
<keyword evidence="3" id="KW-1185">Reference proteome</keyword>
<evidence type="ECO:0000256" key="1">
    <source>
        <dbReference type="SAM" id="SignalP"/>
    </source>
</evidence>
<gene>
    <name evidence="2" type="ORF">CPHO_10095</name>
</gene>
<name>A0A1L7D5H2_9CORY</name>
<dbReference type="AlphaFoldDB" id="A0A1L7D5H2"/>
<dbReference type="KEGG" id="cpho:CPHO_10095"/>
<feature type="signal peptide" evidence="1">
    <location>
        <begin position="1"/>
        <end position="20"/>
    </location>
</feature>
<reference evidence="2 3" key="1">
    <citation type="submission" date="2014-08" db="EMBL/GenBank/DDBJ databases">
        <title>Complete genome sequence of Corynebacterium phocae M408/89/1(T)(=DSM 44612(T)), isolated from the common seal (Phoca vitulina).</title>
        <authorList>
            <person name="Ruckert C."/>
            <person name="Albersmeier A."/>
            <person name="Winkler A."/>
            <person name="Kalinowski J."/>
        </authorList>
    </citation>
    <scope>NUCLEOTIDE SEQUENCE [LARGE SCALE GENOMIC DNA]</scope>
    <source>
        <strain evidence="2 3">M408/89/1</strain>
    </source>
</reference>
<dbReference type="EMBL" id="CP009249">
    <property type="protein sequence ID" value="APT93182.1"/>
    <property type="molecule type" value="Genomic_DNA"/>
</dbReference>
<evidence type="ECO:0008006" key="4">
    <source>
        <dbReference type="Google" id="ProtNLM"/>
    </source>
</evidence>
<dbReference type="Proteomes" id="UP000185491">
    <property type="component" value="Chromosome"/>
</dbReference>
<evidence type="ECO:0000313" key="2">
    <source>
        <dbReference type="EMBL" id="APT93182.1"/>
    </source>
</evidence>